<evidence type="ECO:0000313" key="2">
    <source>
        <dbReference type="EMBL" id="CAF0782506.1"/>
    </source>
</evidence>
<protein>
    <recommendedName>
        <fullName evidence="4">B box-type domain-containing protein</fullName>
    </recommendedName>
</protein>
<sequence length="540" mass="62260">MTATPKPLSIVAKCALCSTKTELFVCPHCDEVICQVCVNKHRSILNETLKEHWLKCKTKFQNLSQLSNNYDRDFGSVENEIDRIRQMLERRYLEFVQSIDNKKNTLLIQIEDHIRSTSSYVKHADLQQVFKSVHQRLNEFFQGTNTASNADDFLLEIQHLNRQINNRERFMNDDTLKYPYLTPSKPLIISDVFGELQWNSKPMPIRNSPRPLTANGHTSRNSDGWQDESSSLPDEIEQDALPAAPVMRKQRQWSLDASGVPHFLCILSKKNYLLFACDKYGCIDLYQLDGTDPSVPPRHLRQFELFSGNSSSQKPQIIEAFTVYTPFIVVSAHLSDQTDTSSVYFFDHRGIQQGETCLQNFPVRQLSADNGFKCLWGVDRHQHSVYYNQLPMNVTQIQQSIDQREEFIVFGRDFEPIRITQNQTSIAVVERNSQSVHIFDKQTKEQVDEIQNLLRTEGTFRLWNVLLRDDNSMVLKLDEDLPPYSRPQTIHHLIVELDPNGVPIAQIERTAVYGLAVGPNQEILLGCKRHQQNGSIECYI</sequence>
<organism evidence="2 3">
    <name type="scientific">Adineta ricciae</name>
    <name type="common">Rotifer</name>
    <dbReference type="NCBI Taxonomy" id="249248"/>
    <lineage>
        <taxon>Eukaryota</taxon>
        <taxon>Metazoa</taxon>
        <taxon>Spiralia</taxon>
        <taxon>Gnathifera</taxon>
        <taxon>Rotifera</taxon>
        <taxon>Eurotatoria</taxon>
        <taxon>Bdelloidea</taxon>
        <taxon>Adinetida</taxon>
        <taxon>Adinetidae</taxon>
        <taxon>Adineta</taxon>
    </lineage>
</organism>
<dbReference type="EMBL" id="CAJNOR010000067">
    <property type="protein sequence ID" value="CAF0782506.1"/>
    <property type="molecule type" value="Genomic_DNA"/>
</dbReference>
<accession>A0A813RHY9</accession>
<keyword evidence="3" id="KW-1185">Reference proteome</keyword>
<evidence type="ECO:0008006" key="4">
    <source>
        <dbReference type="Google" id="ProtNLM"/>
    </source>
</evidence>
<reference evidence="2" key="1">
    <citation type="submission" date="2021-02" db="EMBL/GenBank/DDBJ databases">
        <authorList>
            <person name="Nowell W R."/>
        </authorList>
    </citation>
    <scope>NUCLEOTIDE SEQUENCE</scope>
</reference>
<evidence type="ECO:0000313" key="3">
    <source>
        <dbReference type="Proteomes" id="UP000663828"/>
    </source>
</evidence>
<feature type="region of interest" description="Disordered" evidence="1">
    <location>
        <begin position="204"/>
        <end position="233"/>
    </location>
</feature>
<name>A0A813RHY9_ADIRI</name>
<proteinExistence type="predicted"/>
<comment type="caution">
    <text evidence="2">The sequence shown here is derived from an EMBL/GenBank/DDBJ whole genome shotgun (WGS) entry which is preliminary data.</text>
</comment>
<gene>
    <name evidence="2" type="ORF">XAT740_LOCUS2049</name>
</gene>
<dbReference type="InterPro" id="IPR011044">
    <property type="entry name" value="Quino_amine_DH_bsu"/>
</dbReference>
<evidence type="ECO:0000256" key="1">
    <source>
        <dbReference type="SAM" id="MobiDB-lite"/>
    </source>
</evidence>
<dbReference type="Proteomes" id="UP000663828">
    <property type="component" value="Unassembled WGS sequence"/>
</dbReference>
<dbReference type="AlphaFoldDB" id="A0A813RHY9"/>
<feature type="compositionally biased region" description="Polar residues" evidence="1">
    <location>
        <begin position="215"/>
        <end position="232"/>
    </location>
</feature>
<dbReference type="SUPFAM" id="SSF50969">
    <property type="entry name" value="YVTN repeat-like/Quinoprotein amine dehydrogenase"/>
    <property type="match status" value="1"/>
</dbReference>